<feature type="region of interest" description="Disordered" evidence="2">
    <location>
        <begin position="578"/>
        <end position="648"/>
    </location>
</feature>
<feature type="compositionally biased region" description="Low complexity" evidence="2">
    <location>
        <begin position="196"/>
        <end position="207"/>
    </location>
</feature>
<organism evidence="3">
    <name type="scientific">Darwinula stevensoni</name>
    <dbReference type="NCBI Taxonomy" id="69355"/>
    <lineage>
        <taxon>Eukaryota</taxon>
        <taxon>Metazoa</taxon>
        <taxon>Ecdysozoa</taxon>
        <taxon>Arthropoda</taxon>
        <taxon>Crustacea</taxon>
        <taxon>Oligostraca</taxon>
        <taxon>Ostracoda</taxon>
        <taxon>Podocopa</taxon>
        <taxon>Podocopida</taxon>
        <taxon>Darwinulocopina</taxon>
        <taxon>Darwinuloidea</taxon>
        <taxon>Darwinulidae</taxon>
        <taxon>Darwinula</taxon>
    </lineage>
</organism>
<reference evidence="3" key="1">
    <citation type="submission" date="2020-11" db="EMBL/GenBank/DDBJ databases">
        <authorList>
            <person name="Tran Van P."/>
        </authorList>
    </citation>
    <scope>NUCLEOTIDE SEQUENCE</scope>
</reference>
<feature type="compositionally biased region" description="Basic and acidic residues" evidence="2">
    <location>
        <begin position="578"/>
        <end position="588"/>
    </location>
</feature>
<feature type="region of interest" description="Disordered" evidence="2">
    <location>
        <begin position="718"/>
        <end position="743"/>
    </location>
</feature>
<dbReference type="EMBL" id="CAJPEV010000437">
    <property type="protein sequence ID" value="CAG0885258.1"/>
    <property type="molecule type" value="Genomic_DNA"/>
</dbReference>
<dbReference type="OrthoDB" id="6424548at2759"/>
<keyword evidence="1" id="KW-0175">Coiled coil</keyword>
<evidence type="ECO:0000313" key="4">
    <source>
        <dbReference type="Proteomes" id="UP000677054"/>
    </source>
</evidence>
<feature type="region of interest" description="Disordered" evidence="2">
    <location>
        <begin position="75"/>
        <end position="162"/>
    </location>
</feature>
<evidence type="ECO:0000313" key="3">
    <source>
        <dbReference type="EMBL" id="CAD7243461.1"/>
    </source>
</evidence>
<sequence length="743" mass="84035">MEGGEGEGAGLPFGPFRSLIHEQAKSIVAIQELKRDVELLLEFREQVLSSFPHLMHSVPLMTPSASSATKFTGVTHDVSHHHPGAHSAQHLRPPGSGRKLPQPHGASSDPLLFAQPESDTSDEMESQGPGGRGTWKRPSSTRYLPRTRRKKQSVDVTSTTSRTALLAPMAHVVDSGFSTETKDVGSGSERNHVYSDRTSSSSAYNYSDRSSERNLVYSDMVPDIRWPGRMVGPMSFCDDELWNLLDVIHRKGVRLREEIRAEDVRVPIPAPESALSDTVQSNVRRLSTIAETVRSSQSLGDTRSKGLGERDSISLSRVFQTQVRVKDPEESRIQELEALVQTLNEKNKHLEEELYAATAWKTEVDSRIHNLHAQFARGKREPYQDHDSNLENQKRHDISPFTPEQAESRERGWINIRSKSEVNIRQRRSQTSNVFATSLPTGSKTERKIVAIPNKKISSVLWESDILTLRKQLLHYIHAYEMTKAKLDEKAEEWSLRARDWDRLSKEWREEVRSLRDENQEFRFQLEEKVIELEGTKARLRMMERALGRGLKPTTSIPGDVTLPRPLRRIDHLSYLRSDLDQGRKDDEGPQEEGSPAKITFRVGGEDEEDVRTQENSLPVKLVRIVPEAEEGREKESSSTESSGVPHKNVFLLARNNMNSGDEEEDQVPSVPPPFPLDFLPVIPPIKPDLVQSQTENFYFAKESPLLNGSALKMVCPPYPPAFDDDDDDDDDSEFMLPLDMVQ</sequence>
<protein>
    <submittedName>
        <fullName evidence="3">Uncharacterized protein</fullName>
    </submittedName>
</protein>
<feature type="compositionally biased region" description="Acidic residues" evidence="2">
    <location>
        <begin position="723"/>
        <end position="734"/>
    </location>
</feature>
<evidence type="ECO:0000256" key="2">
    <source>
        <dbReference type="SAM" id="MobiDB-lite"/>
    </source>
</evidence>
<accession>A0A7R8X3Q5</accession>
<dbReference type="Proteomes" id="UP000677054">
    <property type="component" value="Unassembled WGS sequence"/>
</dbReference>
<evidence type="ECO:0000256" key="1">
    <source>
        <dbReference type="SAM" id="Coils"/>
    </source>
</evidence>
<feature type="coiled-coil region" evidence="1">
    <location>
        <begin position="326"/>
        <end position="353"/>
    </location>
</feature>
<proteinExistence type="predicted"/>
<feature type="region of interest" description="Disordered" evidence="2">
    <location>
        <begin position="178"/>
        <end position="207"/>
    </location>
</feature>
<dbReference type="AlphaFoldDB" id="A0A7R8X3Q5"/>
<dbReference type="EMBL" id="LR899954">
    <property type="protein sequence ID" value="CAD7243461.1"/>
    <property type="molecule type" value="Genomic_DNA"/>
</dbReference>
<keyword evidence="4" id="KW-1185">Reference proteome</keyword>
<name>A0A7R8X3Q5_9CRUS</name>
<feature type="coiled-coil region" evidence="1">
    <location>
        <begin position="498"/>
        <end position="546"/>
    </location>
</feature>
<gene>
    <name evidence="3" type="ORF">DSTB1V02_LOCUS3384</name>
</gene>